<dbReference type="Proteomes" id="UP000183567">
    <property type="component" value="Unassembled WGS sequence"/>
</dbReference>
<name>A0A1J8R3A2_9AGAM</name>
<dbReference type="Pfam" id="PF13912">
    <property type="entry name" value="zf-C2H2_6"/>
    <property type="match status" value="1"/>
</dbReference>
<evidence type="ECO:0000313" key="4">
    <source>
        <dbReference type="Proteomes" id="UP000183567"/>
    </source>
</evidence>
<evidence type="ECO:0000313" key="3">
    <source>
        <dbReference type="EMBL" id="OJA20288.1"/>
    </source>
</evidence>
<dbReference type="AlphaFoldDB" id="A0A1J8R3A2"/>
<dbReference type="InterPro" id="IPR013087">
    <property type="entry name" value="Znf_C2H2_type"/>
</dbReference>
<keyword evidence="1" id="KW-0862">Zinc</keyword>
<feature type="domain" description="C2H2-type" evidence="2">
    <location>
        <begin position="131"/>
        <end position="159"/>
    </location>
</feature>
<keyword evidence="4" id="KW-1185">Reference proteome</keyword>
<proteinExistence type="predicted"/>
<dbReference type="GO" id="GO:0008270">
    <property type="term" value="F:zinc ion binding"/>
    <property type="evidence" value="ECO:0007669"/>
    <property type="project" value="UniProtKB-KW"/>
</dbReference>
<accession>A0A1J8R3A2</accession>
<dbReference type="EMBL" id="LVVM01000646">
    <property type="protein sequence ID" value="OJA20288.1"/>
    <property type="molecule type" value="Genomic_DNA"/>
</dbReference>
<sequence>MAAMKYFPSTINSALIPVKLTRLRKLRGYFKTHDNKRYTWSHLSCLPSSSTDSIYYPTWTSLQAHIREAHPPTCMHASCNGRTFASQHNLRAHQKLHEQQELEALLSSVEIPGTTDHPRKRRRGGEVGRDWKCDKCGKEFKSMKALTTHNNVIHLGSQKSRMPTLALFQCFWLQTSPRKAYD</sequence>
<dbReference type="STRING" id="180088.A0A1J8R3A2"/>
<dbReference type="PROSITE" id="PS50157">
    <property type="entry name" value="ZINC_FINGER_C2H2_2"/>
    <property type="match status" value="1"/>
</dbReference>
<gene>
    <name evidence="3" type="ORF">AZE42_12387</name>
</gene>
<reference evidence="3 4" key="1">
    <citation type="submission" date="2016-03" db="EMBL/GenBank/DDBJ databases">
        <title>Comparative genomics of the ectomycorrhizal sister species Rhizopogon vinicolor and Rhizopogon vesiculosus (Basidiomycota: Boletales) reveals a divergence of the mating type B locus.</title>
        <authorList>
            <person name="Mujic A.B."/>
            <person name="Kuo A."/>
            <person name="Tritt A."/>
            <person name="Lipzen A."/>
            <person name="Chen C."/>
            <person name="Johnson J."/>
            <person name="Sharma A."/>
            <person name="Barry K."/>
            <person name="Grigoriev I.V."/>
            <person name="Spatafora J.W."/>
        </authorList>
    </citation>
    <scope>NUCLEOTIDE SEQUENCE [LARGE SCALE GENOMIC DNA]</scope>
    <source>
        <strain evidence="3 4">AM-OR11-056</strain>
    </source>
</reference>
<evidence type="ECO:0000256" key="1">
    <source>
        <dbReference type="PROSITE-ProRule" id="PRU00042"/>
    </source>
</evidence>
<evidence type="ECO:0000259" key="2">
    <source>
        <dbReference type="PROSITE" id="PS50157"/>
    </source>
</evidence>
<dbReference type="OrthoDB" id="427030at2759"/>
<comment type="caution">
    <text evidence="3">The sequence shown here is derived from an EMBL/GenBank/DDBJ whole genome shotgun (WGS) entry which is preliminary data.</text>
</comment>
<dbReference type="PROSITE" id="PS00028">
    <property type="entry name" value="ZINC_FINGER_C2H2_1"/>
    <property type="match status" value="1"/>
</dbReference>
<keyword evidence="1" id="KW-0863">Zinc-finger</keyword>
<dbReference type="SMART" id="SM00355">
    <property type="entry name" value="ZnF_C2H2"/>
    <property type="match status" value="2"/>
</dbReference>
<protein>
    <recommendedName>
        <fullName evidence="2">C2H2-type domain-containing protein</fullName>
    </recommendedName>
</protein>
<organism evidence="3 4">
    <name type="scientific">Rhizopogon vesiculosus</name>
    <dbReference type="NCBI Taxonomy" id="180088"/>
    <lineage>
        <taxon>Eukaryota</taxon>
        <taxon>Fungi</taxon>
        <taxon>Dikarya</taxon>
        <taxon>Basidiomycota</taxon>
        <taxon>Agaricomycotina</taxon>
        <taxon>Agaricomycetes</taxon>
        <taxon>Agaricomycetidae</taxon>
        <taxon>Boletales</taxon>
        <taxon>Suillineae</taxon>
        <taxon>Rhizopogonaceae</taxon>
        <taxon>Rhizopogon</taxon>
    </lineage>
</organism>
<keyword evidence="1" id="KW-0479">Metal-binding</keyword>
<dbReference type="Gene3D" id="3.30.160.60">
    <property type="entry name" value="Classic Zinc Finger"/>
    <property type="match status" value="1"/>
</dbReference>